<dbReference type="EMBL" id="MHWS01000013">
    <property type="protein sequence ID" value="OHB12233.1"/>
    <property type="molecule type" value="Genomic_DNA"/>
</dbReference>
<protein>
    <submittedName>
        <fullName evidence="1">Uncharacterized protein</fullName>
    </submittedName>
</protein>
<dbReference type="Proteomes" id="UP000177276">
    <property type="component" value="Unassembled WGS sequence"/>
</dbReference>
<evidence type="ECO:0000313" key="1">
    <source>
        <dbReference type="EMBL" id="OHB12233.1"/>
    </source>
</evidence>
<accession>A0A1G2US56</accession>
<evidence type="ECO:0000313" key="2">
    <source>
        <dbReference type="Proteomes" id="UP000177276"/>
    </source>
</evidence>
<sequence>MYTKQTKEKARKLREQGVSYNKLQRMLDIPKSTLSSWFSESLGMPFDRKTLLKHLANIRILSAKVKRKNKMDELEKIQKKADEEILSYPLDLVSFQKSLISMLYWAEGAKHEKVSGLIFVNTDPKLLELFISLLRNCYELDEKKFRVRLHLHYYHPIKETRQFWSKLLEIPESQFTKTLIKRRSLKKRFRKNFHGICILSYLSSSIRKEILALGYAIHNQIKPS</sequence>
<name>A0A1G2US56_9BACT</name>
<organism evidence="1 2">
    <name type="scientific">Candidatus Zambryskibacteria bacterium RIFCSPLOWO2_12_FULL_39_16</name>
    <dbReference type="NCBI Taxonomy" id="1802775"/>
    <lineage>
        <taxon>Bacteria</taxon>
        <taxon>Candidatus Zambryskiibacteriota</taxon>
    </lineage>
</organism>
<reference evidence="1 2" key="1">
    <citation type="journal article" date="2016" name="Nat. Commun.">
        <title>Thousands of microbial genomes shed light on interconnected biogeochemical processes in an aquifer system.</title>
        <authorList>
            <person name="Anantharaman K."/>
            <person name="Brown C.T."/>
            <person name="Hug L.A."/>
            <person name="Sharon I."/>
            <person name="Castelle C.J."/>
            <person name="Probst A.J."/>
            <person name="Thomas B.C."/>
            <person name="Singh A."/>
            <person name="Wilkins M.J."/>
            <person name="Karaoz U."/>
            <person name="Brodie E.L."/>
            <person name="Williams K.H."/>
            <person name="Hubbard S.S."/>
            <person name="Banfield J.F."/>
        </authorList>
    </citation>
    <scope>NUCLEOTIDE SEQUENCE [LARGE SCALE GENOMIC DNA]</scope>
</reference>
<comment type="caution">
    <text evidence="1">The sequence shown here is derived from an EMBL/GenBank/DDBJ whole genome shotgun (WGS) entry which is preliminary data.</text>
</comment>
<dbReference type="AlphaFoldDB" id="A0A1G2US56"/>
<gene>
    <name evidence="1" type="ORF">A3G46_01250</name>
</gene>
<proteinExistence type="predicted"/>